<feature type="coiled-coil region" evidence="1">
    <location>
        <begin position="289"/>
        <end position="334"/>
    </location>
</feature>
<dbReference type="AlphaFoldDB" id="A0AA97PGB1"/>
<feature type="compositionally biased region" description="Basic and acidic residues" evidence="2">
    <location>
        <begin position="451"/>
        <end position="468"/>
    </location>
</feature>
<reference evidence="3" key="1">
    <citation type="journal article" date="2012" name="PLoS Genet.">
        <title>Comparative analysis of the genomes of two field isolates of the rice blast fungus Magnaporthe oryzae.</title>
        <authorList>
            <person name="Xue M."/>
            <person name="Yang J."/>
            <person name="Li Z."/>
            <person name="Hu S."/>
            <person name="Yao N."/>
            <person name="Dean R.A."/>
            <person name="Zhao W."/>
            <person name="Shen M."/>
            <person name="Zhang H."/>
            <person name="Li C."/>
            <person name="Liu L."/>
            <person name="Cao L."/>
            <person name="Xu X."/>
            <person name="Xing Y."/>
            <person name="Hsiang T."/>
            <person name="Zhang Z."/>
            <person name="Xu J.R."/>
            <person name="Peng Y.L."/>
        </authorList>
    </citation>
    <scope>NUCLEOTIDE SEQUENCE</scope>
    <source>
        <strain evidence="3">Y34</strain>
    </source>
</reference>
<feature type="compositionally biased region" description="Low complexity" evidence="2">
    <location>
        <begin position="234"/>
        <end position="256"/>
    </location>
</feature>
<dbReference type="EMBL" id="JH793816">
    <property type="protein sequence ID" value="ELQ33544.1"/>
    <property type="molecule type" value="Genomic_DNA"/>
</dbReference>
<name>A0AA97PGB1_PYRO3</name>
<organism evidence="3">
    <name type="scientific">Pyricularia oryzae (strain Y34)</name>
    <name type="common">Rice blast fungus</name>
    <name type="synonym">Magnaporthe oryzae</name>
    <dbReference type="NCBI Taxonomy" id="1143189"/>
    <lineage>
        <taxon>Eukaryota</taxon>
        <taxon>Fungi</taxon>
        <taxon>Dikarya</taxon>
        <taxon>Ascomycota</taxon>
        <taxon>Pezizomycotina</taxon>
        <taxon>Sordariomycetes</taxon>
        <taxon>Sordariomycetidae</taxon>
        <taxon>Magnaporthales</taxon>
        <taxon>Pyriculariaceae</taxon>
        <taxon>Pyricularia</taxon>
    </lineage>
</organism>
<feature type="region of interest" description="Disordered" evidence="2">
    <location>
        <begin position="451"/>
        <end position="490"/>
    </location>
</feature>
<dbReference type="Proteomes" id="UP000011086">
    <property type="component" value="Unassembled WGS sequence"/>
</dbReference>
<feature type="region of interest" description="Disordered" evidence="2">
    <location>
        <begin position="146"/>
        <end position="193"/>
    </location>
</feature>
<accession>A0AA97PGB1</accession>
<keyword evidence="1" id="KW-0175">Coiled coil</keyword>
<feature type="compositionally biased region" description="Pro residues" evidence="2">
    <location>
        <begin position="224"/>
        <end position="233"/>
    </location>
</feature>
<feature type="coiled-coil region" evidence="1">
    <location>
        <begin position="398"/>
        <end position="443"/>
    </location>
</feature>
<feature type="compositionally biased region" description="Pro residues" evidence="2">
    <location>
        <begin position="154"/>
        <end position="165"/>
    </location>
</feature>
<gene>
    <name evidence="3" type="ORF">OOU_Y34scaffold00926g4</name>
</gene>
<feature type="region of interest" description="Disordered" evidence="2">
    <location>
        <begin position="219"/>
        <end position="258"/>
    </location>
</feature>
<protein>
    <submittedName>
        <fullName evidence="3">Uncharacterized protein</fullName>
    </submittedName>
</protein>
<evidence type="ECO:0000256" key="2">
    <source>
        <dbReference type="SAM" id="MobiDB-lite"/>
    </source>
</evidence>
<evidence type="ECO:0000256" key="1">
    <source>
        <dbReference type="SAM" id="Coils"/>
    </source>
</evidence>
<sequence>MTKGCKKCPVGRRASQTMFATAEIDSRLSKSFVHVSPEYEIILTQPETIMGPDDRINKPDDINQDDFPDQGLVTDLPQDHPSLGRALDGLPPQTETTGGGGIIRSMILFVADRSCPAATQSREGAKNGRRVDDVHMVDGVLIRKAGPPYYEPLKPTPPTSIPPLHPSRGLGDGKSNSSPAPGRNHPSMTTLPNSFHAISSEKQHSPNGDVPWTEHLENIQNQNTPPPRPPRPNSNPQSPLSTRTSLLTRSWSPRSSAETTGFILQHPLAQQTPASPGGGGSVNNRDAQQEKLAQELMACQQQLDKSRHEFEAQRVALLKEIAELQTQVRLKKKQQVGVRRAAEKAAELEIMTQQRRFEQKIAELELEWKLREDAIWSQFWEMRETDLAESNRLWDKREKTIKEECRTYLRQAEQANNEIRSLVEKLESELGREQEQRRKLEVEAKERSKLLTRAHKEFEQESETERGIPSEGGSNIHVAAQPEQSSGKEKVNEIVVEPPAPPKPQPHHTSDEALVASIKALRRAIREFVRIFLEPPQERISHPTQVQPGRSTASMNNYSGVLGCVTLSGQLKDAANLIFSDNFHTFMEALLWKYLENRVLGNFIWAGRASRHLQGLFSVLQDGSPEVKQDFQHWRFSTTRLILAAAGDRTAVELEYQTKRDAAIAEIWSLTEGTKTKADDFDEYLLRIGRLVDQAAALDKEIYLRPYITTWRECHPQTHPDFDPMLMTLPDGEVPPPELNPKVVLMVFPGLAREALEEAGEDELLLQLEVLCEIGPLEREPQHASRGVLQGVPQGLSHRPPPERPQSEPAAQFFSKKGLQQAAAACFEADDDGGPRRRRSVGGILKKVWVYGQPATVQGR</sequence>
<feature type="region of interest" description="Disordered" evidence="2">
    <location>
        <begin position="791"/>
        <end position="814"/>
    </location>
</feature>
<evidence type="ECO:0000313" key="3">
    <source>
        <dbReference type="EMBL" id="ELQ33544.1"/>
    </source>
</evidence>
<proteinExistence type="predicted"/>